<protein>
    <recommendedName>
        <fullName evidence="5">3-oxoacyl-[acyl-carrier-protein] reductase</fullName>
    </recommendedName>
</protein>
<dbReference type="InterPro" id="IPR020904">
    <property type="entry name" value="Sc_DH/Rdtase_CS"/>
</dbReference>
<keyword evidence="2" id="KW-0560">Oxidoreductase</keyword>
<feature type="chain" id="PRO_5026832298" description="3-oxoacyl-[acyl-carrier-protein] reductase" evidence="3">
    <location>
        <begin position="23"/>
        <end position="297"/>
    </location>
</feature>
<dbReference type="EMBL" id="CADCTD010000093">
    <property type="protein sequence ID" value="CAA9253809.1"/>
    <property type="molecule type" value="Genomic_DNA"/>
</dbReference>
<dbReference type="CDD" id="cd05233">
    <property type="entry name" value="SDR_c"/>
    <property type="match status" value="1"/>
</dbReference>
<evidence type="ECO:0008006" key="5">
    <source>
        <dbReference type="Google" id="ProtNLM"/>
    </source>
</evidence>
<dbReference type="PRINTS" id="PR00080">
    <property type="entry name" value="SDRFAMILY"/>
</dbReference>
<dbReference type="PROSITE" id="PS00061">
    <property type="entry name" value="ADH_SHORT"/>
    <property type="match status" value="1"/>
</dbReference>
<organism evidence="4">
    <name type="scientific">uncultured Craurococcus sp</name>
    <dbReference type="NCBI Taxonomy" id="1135998"/>
    <lineage>
        <taxon>Bacteria</taxon>
        <taxon>Pseudomonadati</taxon>
        <taxon>Pseudomonadota</taxon>
        <taxon>Alphaproteobacteria</taxon>
        <taxon>Acetobacterales</taxon>
        <taxon>Acetobacteraceae</taxon>
        <taxon>Craurococcus</taxon>
        <taxon>environmental samples</taxon>
    </lineage>
</organism>
<reference evidence="4" key="1">
    <citation type="submission" date="2020-02" db="EMBL/GenBank/DDBJ databases">
        <authorList>
            <person name="Meier V. D."/>
        </authorList>
    </citation>
    <scope>NUCLEOTIDE SEQUENCE</scope>
    <source>
        <strain evidence="4">AVDCRST_MAG27</strain>
    </source>
</reference>
<dbReference type="PANTHER" id="PTHR24321">
    <property type="entry name" value="DEHYDROGENASES, SHORT CHAIN"/>
    <property type="match status" value="1"/>
</dbReference>
<dbReference type="Pfam" id="PF13561">
    <property type="entry name" value="adh_short_C2"/>
    <property type="match status" value="1"/>
</dbReference>
<dbReference type="PRINTS" id="PR00081">
    <property type="entry name" value="GDHRDH"/>
</dbReference>
<dbReference type="AlphaFoldDB" id="A0A6J4ILU6"/>
<accession>A0A6J4ILU6</accession>
<sequence length="297" mass="30388">MTERRQLFAAATLALAATPAAAQPARQLTGRTALVTGAARGIGRATAIALARLGADIALLDIAEPEAIPALRGYRLASRAELAEATRLTAEQQIRTLPLVADIRDAAALRAAAQRIEAELGGPDLLVANAGIAINGALAEPAPEAWQAMLDVNLTGTLNTIQAMLPGMRRRGRGGRIVIVTSVQARMGVNGSGAYAATKWALTGLMKSLAAELGPEEITVNAVAPTAVETPMVHRGGDAPQPDPRRAAAFAGHALPIPVLPPEQIADAIAFLCGPGAPTISGTTLDVNAGRSAQLTA</sequence>
<dbReference type="InterPro" id="IPR002347">
    <property type="entry name" value="SDR_fam"/>
</dbReference>
<dbReference type="PANTHER" id="PTHR24321:SF8">
    <property type="entry name" value="ESTRADIOL 17-BETA-DEHYDROGENASE 8-RELATED"/>
    <property type="match status" value="1"/>
</dbReference>
<name>A0A6J4ILU6_9PROT</name>
<keyword evidence="3" id="KW-0732">Signal</keyword>
<dbReference type="InterPro" id="IPR036291">
    <property type="entry name" value="NAD(P)-bd_dom_sf"/>
</dbReference>
<evidence type="ECO:0000256" key="1">
    <source>
        <dbReference type="ARBA" id="ARBA00006484"/>
    </source>
</evidence>
<evidence type="ECO:0000256" key="2">
    <source>
        <dbReference type="ARBA" id="ARBA00023002"/>
    </source>
</evidence>
<dbReference type="Gene3D" id="3.40.50.720">
    <property type="entry name" value="NAD(P)-binding Rossmann-like Domain"/>
    <property type="match status" value="1"/>
</dbReference>
<dbReference type="SUPFAM" id="SSF51735">
    <property type="entry name" value="NAD(P)-binding Rossmann-fold domains"/>
    <property type="match status" value="1"/>
</dbReference>
<proteinExistence type="inferred from homology"/>
<evidence type="ECO:0000256" key="3">
    <source>
        <dbReference type="SAM" id="SignalP"/>
    </source>
</evidence>
<dbReference type="GO" id="GO:0016491">
    <property type="term" value="F:oxidoreductase activity"/>
    <property type="evidence" value="ECO:0007669"/>
    <property type="project" value="UniProtKB-KW"/>
</dbReference>
<gene>
    <name evidence="4" type="ORF">AVDCRST_MAG27-2699</name>
</gene>
<comment type="similarity">
    <text evidence="1">Belongs to the short-chain dehydrogenases/reductases (SDR) family.</text>
</comment>
<dbReference type="FunFam" id="3.40.50.720:FF:000084">
    <property type="entry name" value="Short-chain dehydrogenase reductase"/>
    <property type="match status" value="1"/>
</dbReference>
<evidence type="ECO:0000313" key="4">
    <source>
        <dbReference type="EMBL" id="CAA9253809.1"/>
    </source>
</evidence>
<feature type="signal peptide" evidence="3">
    <location>
        <begin position="1"/>
        <end position="22"/>
    </location>
</feature>